<feature type="repeat" description="ANK" evidence="3">
    <location>
        <begin position="161"/>
        <end position="193"/>
    </location>
</feature>
<dbReference type="Gene3D" id="2.40.50.40">
    <property type="match status" value="3"/>
</dbReference>
<evidence type="ECO:0000313" key="7">
    <source>
        <dbReference type="Proteomes" id="UP001438707"/>
    </source>
</evidence>
<evidence type="ECO:0000256" key="3">
    <source>
        <dbReference type="PROSITE-ProRule" id="PRU00023"/>
    </source>
</evidence>
<evidence type="ECO:0000259" key="5">
    <source>
        <dbReference type="SMART" id="SM00298"/>
    </source>
</evidence>
<reference evidence="6 7" key="1">
    <citation type="journal article" date="2024" name="Nat. Commun.">
        <title>Phylogenomics reveals the evolutionary origins of lichenization in chlorophyte algae.</title>
        <authorList>
            <person name="Puginier C."/>
            <person name="Libourel C."/>
            <person name="Otte J."/>
            <person name="Skaloud P."/>
            <person name="Haon M."/>
            <person name="Grisel S."/>
            <person name="Petersen M."/>
            <person name="Berrin J.G."/>
            <person name="Delaux P.M."/>
            <person name="Dal Grande F."/>
            <person name="Keller J."/>
        </authorList>
    </citation>
    <scope>NUCLEOTIDE SEQUENCE [LARGE SCALE GENOMIC DNA]</scope>
    <source>
        <strain evidence="6 7">SAG 2145</strain>
    </source>
</reference>
<keyword evidence="1" id="KW-0677">Repeat</keyword>
<comment type="caution">
    <text evidence="6">The sequence shown here is derived from an EMBL/GenBank/DDBJ whole genome shotgun (WGS) entry which is preliminary data.</text>
</comment>
<feature type="compositionally biased region" description="Basic and acidic residues" evidence="4">
    <location>
        <begin position="393"/>
        <end position="404"/>
    </location>
</feature>
<feature type="domain" description="Chromo" evidence="5">
    <location>
        <begin position="84"/>
        <end position="132"/>
    </location>
</feature>
<dbReference type="InterPro" id="IPR000953">
    <property type="entry name" value="Chromo/chromo_shadow_dom"/>
</dbReference>
<dbReference type="InterPro" id="IPR002110">
    <property type="entry name" value="Ankyrin_rpt"/>
</dbReference>
<feature type="domain" description="Chromo" evidence="5">
    <location>
        <begin position="268"/>
        <end position="320"/>
    </location>
</feature>
<dbReference type="PROSITE" id="PS50088">
    <property type="entry name" value="ANK_REPEAT"/>
    <property type="match status" value="2"/>
</dbReference>
<dbReference type="SMART" id="SM00298">
    <property type="entry name" value="CHROMO"/>
    <property type="match status" value="3"/>
</dbReference>
<dbReference type="Gene3D" id="1.25.40.20">
    <property type="entry name" value="Ankyrin repeat-containing domain"/>
    <property type="match status" value="1"/>
</dbReference>
<dbReference type="SUPFAM" id="SSF54160">
    <property type="entry name" value="Chromo domain-like"/>
    <property type="match status" value="2"/>
</dbReference>
<dbReference type="SMART" id="SM00248">
    <property type="entry name" value="ANK"/>
    <property type="match status" value="2"/>
</dbReference>
<keyword evidence="7" id="KW-1185">Reference proteome</keyword>
<dbReference type="PROSITE" id="PS50297">
    <property type="entry name" value="ANK_REP_REGION"/>
    <property type="match status" value="2"/>
</dbReference>
<dbReference type="Pfam" id="PF12796">
    <property type="entry name" value="Ank_2"/>
    <property type="match status" value="1"/>
</dbReference>
<dbReference type="SUPFAM" id="SSF48403">
    <property type="entry name" value="Ankyrin repeat"/>
    <property type="match status" value="1"/>
</dbReference>
<evidence type="ECO:0000256" key="4">
    <source>
        <dbReference type="SAM" id="MobiDB-lite"/>
    </source>
</evidence>
<dbReference type="AlphaFoldDB" id="A0AAW1Q7S8"/>
<keyword evidence="2 3" id="KW-0040">ANK repeat</keyword>
<organism evidence="6 7">
    <name type="scientific">Apatococcus lobatus</name>
    <dbReference type="NCBI Taxonomy" id="904363"/>
    <lineage>
        <taxon>Eukaryota</taxon>
        <taxon>Viridiplantae</taxon>
        <taxon>Chlorophyta</taxon>
        <taxon>core chlorophytes</taxon>
        <taxon>Trebouxiophyceae</taxon>
        <taxon>Chlorellales</taxon>
        <taxon>Chlorellaceae</taxon>
        <taxon>Apatococcus</taxon>
    </lineage>
</organism>
<protein>
    <recommendedName>
        <fullName evidence="5">Chromo domain-containing protein</fullName>
    </recommendedName>
</protein>
<dbReference type="Proteomes" id="UP001438707">
    <property type="component" value="Unassembled WGS sequence"/>
</dbReference>
<name>A0AAW1Q7S8_9CHLO</name>
<feature type="region of interest" description="Disordered" evidence="4">
    <location>
        <begin position="18"/>
        <end position="59"/>
    </location>
</feature>
<dbReference type="InterPro" id="IPR016197">
    <property type="entry name" value="Chromo-like_dom_sf"/>
</dbReference>
<dbReference type="InterPro" id="IPR036770">
    <property type="entry name" value="Ankyrin_rpt-contain_sf"/>
</dbReference>
<evidence type="ECO:0000256" key="2">
    <source>
        <dbReference type="ARBA" id="ARBA00023043"/>
    </source>
</evidence>
<dbReference type="PANTHER" id="PTHR24171">
    <property type="entry name" value="ANKYRIN REPEAT DOMAIN-CONTAINING PROTEIN 39-RELATED"/>
    <property type="match status" value="1"/>
</dbReference>
<dbReference type="EMBL" id="JALJOS010000070">
    <property type="protein sequence ID" value="KAK9817442.1"/>
    <property type="molecule type" value="Genomic_DNA"/>
</dbReference>
<feature type="repeat" description="ANK" evidence="3">
    <location>
        <begin position="194"/>
        <end position="226"/>
    </location>
</feature>
<proteinExistence type="predicted"/>
<accession>A0AAW1Q7S8</accession>
<gene>
    <name evidence="6" type="ORF">WJX74_006296</name>
</gene>
<feature type="region of interest" description="Disordered" evidence="4">
    <location>
        <begin position="385"/>
        <end position="404"/>
    </location>
</feature>
<feature type="compositionally biased region" description="Polar residues" evidence="4">
    <location>
        <begin position="18"/>
        <end position="30"/>
    </location>
</feature>
<feature type="compositionally biased region" description="Polar residues" evidence="4">
    <location>
        <begin position="41"/>
        <end position="55"/>
    </location>
</feature>
<sequence>MNISGRCFVQPRVDCSGASTARSVPASTAERQLRSGGPGRTASQKLRSKSESTGAHDSPTAVRVLHDEAEQPLIGFGEVVEVADLKGVRVLMKKGQPEVQYLVAWKDDAPDTWEPMSNIAENLVRDFEDKWWNACRKGDEAAMAGMLHGDGRVLANALDENRRSGLHFAAAVGNPRCARLLLKAGADVDVSDKEGYTPLHMASGYFHTATVQVLLEGGADPGLEDRQGRDPVKLIDNLREATPLNPATMGSRTALEEVASMLTGDLFDEVEPAMILEVRKGDGPKQREFLVKFSDGHEDCWVREKDMARDLIDDFDAGRELAEADAIIEQRLRGDTIDYLIRWQDDMEPTWESEDQVSQHLINQWEQSQKISESALEEQVDALANGAHPDAGLSREEMREAVPV</sequence>
<evidence type="ECO:0000256" key="1">
    <source>
        <dbReference type="ARBA" id="ARBA00022737"/>
    </source>
</evidence>
<evidence type="ECO:0000313" key="6">
    <source>
        <dbReference type="EMBL" id="KAK9817442.1"/>
    </source>
</evidence>
<feature type="domain" description="Chromo" evidence="5">
    <location>
        <begin position="321"/>
        <end position="370"/>
    </location>
</feature>